<dbReference type="EMBL" id="MFJX01000075">
    <property type="protein sequence ID" value="OGG29274.1"/>
    <property type="molecule type" value="Genomic_DNA"/>
</dbReference>
<keyword evidence="1" id="KW-0472">Membrane</keyword>
<sequence length="72" mass="8508">MSSTFFWVAFLFYHGFIQLLWTATSRGRNYQAFIKTWTNIRSVPIVVFEIIAFLQMLLLHALSFPYSLSLQQ</sequence>
<dbReference type="Proteomes" id="UP000176450">
    <property type="component" value="Unassembled WGS sequence"/>
</dbReference>
<reference evidence="2 3" key="1">
    <citation type="journal article" date="2016" name="Nat. Commun.">
        <title>Thousands of microbial genomes shed light on interconnected biogeochemical processes in an aquifer system.</title>
        <authorList>
            <person name="Anantharaman K."/>
            <person name="Brown C.T."/>
            <person name="Hug L.A."/>
            <person name="Sharon I."/>
            <person name="Castelle C.J."/>
            <person name="Probst A.J."/>
            <person name="Thomas B.C."/>
            <person name="Singh A."/>
            <person name="Wilkins M.J."/>
            <person name="Karaoz U."/>
            <person name="Brodie E.L."/>
            <person name="Williams K.H."/>
            <person name="Hubbard S.S."/>
            <person name="Banfield J.F."/>
        </authorList>
    </citation>
    <scope>NUCLEOTIDE SEQUENCE [LARGE SCALE GENOMIC DNA]</scope>
</reference>
<feature type="transmembrane region" description="Helical" evidence="1">
    <location>
        <begin position="45"/>
        <end position="66"/>
    </location>
</feature>
<comment type="caution">
    <text evidence="2">The sequence shown here is derived from an EMBL/GenBank/DDBJ whole genome shotgun (WGS) entry which is preliminary data.</text>
</comment>
<name>A0A1F6AX56_9BACT</name>
<keyword evidence="1" id="KW-1133">Transmembrane helix</keyword>
<evidence type="ECO:0000313" key="3">
    <source>
        <dbReference type="Proteomes" id="UP000176450"/>
    </source>
</evidence>
<organism evidence="2 3">
    <name type="scientific">Candidatus Gottesmanbacteria bacterium RIFCSPLOWO2_01_FULL_46_9</name>
    <dbReference type="NCBI Taxonomy" id="1798394"/>
    <lineage>
        <taxon>Bacteria</taxon>
        <taxon>Candidatus Gottesmaniibacteriota</taxon>
    </lineage>
</organism>
<feature type="transmembrane region" description="Helical" evidence="1">
    <location>
        <begin position="6"/>
        <end position="24"/>
    </location>
</feature>
<protein>
    <submittedName>
        <fullName evidence="2">Uncharacterized protein</fullName>
    </submittedName>
</protein>
<dbReference type="AlphaFoldDB" id="A0A1F6AX56"/>
<proteinExistence type="predicted"/>
<evidence type="ECO:0000313" key="2">
    <source>
        <dbReference type="EMBL" id="OGG29274.1"/>
    </source>
</evidence>
<gene>
    <name evidence="2" type="ORF">A3A63_03710</name>
</gene>
<keyword evidence="1" id="KW-0812">Transmembrane</keyword>
<accession>A0A1F6AX56</accession>
<evidence type="ECO:0000256" key="1">
    <source>
        <dbReference type="SAM" id="Phobius"/>
    </source>
</evidence>